<proteinExistence type="predicted"/>
<dbReference type="InterPro" id="IPR034581">
    <property type="entry name" value="PTAC12"/>
</dbReference>
<dbReference type="EMBL" id="OZ020104">
    <property type="protein sequence ID" value="CAK9278429.1"/>
    <property type="molecule type" value="Genomic_DNA"/>
</dbReference>
<evidence type="ECO:0000313" key="2">
    <source>
        <dbReference type="EMBL" id="CAK9278429.1"/>
    </source>
</evidence>
<feature type="region of interest" description="Disordered" evidence="1">
    <location>
        <begin position="91"/>
        <end position="121"/>
    </location>
</feature>
<name>A0ABP0XIC7_9BRYO</name>
<evidence type="ECO:0000256" key="1">
    <source>
        <dbReference type="SAM" id="MobiDB-lite"/>
    </source>
</evidence>
<evidence type="ECO:0008006" key="4">
    <source>
        <dbReference type="Google" id="ProtNLM"/>
    </source>
</evidence>
<keyword evidence="3" id="KW-1185">Reference proteome</keyword>
<feature type="compositionally biased region" description="Low complexity" evidence="1">
    <location>
        <begin position="94"/>
        <end position="121"/>
    </location>
</feature>
<evidence type="ECO:0000313" key="3">
    <source>
        <dbReference type="Proteomes" id="UP001497444"/>
    </source>
</evidence>
<gene>
    <name evidence="2" type="ORF">CSSPJE1EN1_LOCUS23907</name>
</gene>
<dbReference type="Proteomes" id="UP001497444">
    <property type="component" value="Chromosome 9"/>
</dbReference>
<dbReference type="PANTHER" id="PTHR35720">
    <property type="entry name" value="PROTEIN PLASTID TRANSCRIPTIONALLY ACTIVE 12, CHLOROPLASTIC"/>
    <property type="match status" value="1"/>
</dbReference>
<organism evidence="2 3">
    <name type="scientific">Sphagnum jensenii</name>
    <dbReference type="NCBI Taxonomy" id="128206"/>
    <lineage>
        <taxon>Eukaryota</taxon>
        <taxon>Viridiplantae</taxon>
        <taxon>Streptophyta</taxon>
        <taxon>Embryophyta</taxon>
        <taxon>Bryophyta</taxon>
        <taxon>Sphagnophytina</taxon>
        <taxon>Sphagnopsida</taxon>
        <taxon>Sphagnales</taxon>
        <taxon>Sphagnaceae</taxon>
        <taxon>Sphagnum</taxon>
    </lineage>
</organism>
<sequence>MALLAQRSAEAGHGSGAGILAVRDCRILRRMRRSGRVVCCSNSTNEVNDGPLQEPQYYSYTDPNMGEPSPTFDARTPLADMALWGEDMFHIKRTAQASTPAPSSATSEQQQQPSTPSAQLC</sequence>
<dbReference type="PANTHER" id="PTHR35720:SF1">
    <property type="entry name" value="PROTEIN PLASTID TRANSCRIPTIONALLY ACTIVE 12, CHLOROPLASTIC"/>
    <property type="match status" value="1"/>
</dbReference>
<protein>
    <recommendedName>
        <fullName evidence="4">Late embryogenesis abundant protein</fullName>
    </recommendedName>
</protein>
<accession>A0ABP0XIC7</accession>
<reference evidence="2" key="1">
    <citation type="submission" date="2024-02" db="EMBL/GenBank/DDBJ databases">
        <authorList>
            <consortium name="ELIXIR-Norway"/>
            <consortium name="Elixir Norway"/>
        </authorList>
    </citation>
    <scope>NUCLEOTIDE SEQUENCE</scope>
</reference>